<sequence>MSTAGSNAAGAGSSQIRGGSSRFEGITDLCSLSSSTAEDTVLATLRERYLLSQPYTSLSPSGLVSVNPHTYLPVNGDASLQDYVAEYYKINVDDETSRDADSGSSRSRLGPHVFQLALSAYYNMRRTRQDQIVILSGPVASGKSEMRRLSIKAISEVSAAAPGKKGSKTGSQVANAEFILESFGNAHNISNDNASRFGNYTELQFNDRGRLEGLKTIEYYFERSRVSQTPASGERNFHVFYYLVSGVHGEERSFLKLENVASYRYLRSRVRRVGMDDRQRFEQLKQAFKTVGLSNRLVAQLCQLLATILHIGNLQFETGGNQHEGAVVTNFETLSTVAEFLGVSQEALAELFSFKTVLMKKEVCTTFLDPEQAELVRDELARTLYSLLFSWLNEHINQKLCKDSFGSFIALLDLPGIQNNLGPVAMFNSLDQFCFNFANEKVQNWVLHRIHETTLEEAGKEKLTANRIPYFDNSECVKMLSDVKGGLIPMMDDQARKKRNETQFLEAMGKRYTGHASFSLATTSRSGGSSFTINHYDGQITYSTENFLERDANETSADILRLLRGNTTGSQAVTEHQGSNNPFIKSLFSSKSIATQSHPRNDDEIVAVQQPVRPMRAPSTRRRKGRPLKAVTENEEEGEDDEVGGGNDGGTAGKSLNCIAGQHWSALDTLLQTFDQAQPWFIFCLRPNDSQLPSQVEIKSMKSQIRSMGLTEMAIRLQTSYEVRMTHFEACDRYAEEFGIRGILKGPSDVDRLQDLKRVLGLSDSQMVIGANRVFLSHGVFHRFEDRLRAEEKDEQRHRKEEMEYLDDRDRKIDPFSPYNRDISPSASPALGYSDPYLQIESTVDLPLVGHEHTQSFREDSPEDFDDIRGFAPSQVTSQFGDSASNMGTETYAPSRNMFRDFDHKDEKDVLDLEPQDGEITEEYKESIARRRWVWLCTLLTFWVPGFLLNKVGGMKRQDIRQAWREKLAINMIIWFICGCTVFVIAFLGPLICPTQHVYTFSELASHSYKNDPNNAFVAIRGEVFDLSEFAPTHLTAVSVVPTKSLMQYGGLDASNLFPVQVSALCDGASSTISPYVTLDSTNTTDVFMQYHDFRAYTNDSRPDWYAEMMIMMRHRFRVGFMGYTKKDVKKMATSGRAVVIYDGLVYEMTTYIQQNGGGLKAPDGVQLTSDDQASRRFMSDQVVELFTYNAGKDITTLLDNLAGTVGQDLVNKQKVCLRNLFIIGKVDSRDSAQCQFSTYILLALSIVMVAIIGFKFLAALYFGSARAPENHDKFVICQVPCYTEGEESLRKTIDSLVRLKYDDKRKLLMIICDGNIKGYGNDKPTPAIVLDILGVDPNADPEPLSFQSLGEGAKQHNMGKIYAGLYECAGHVVPYLVVVKVGKPTERPKPGNRGKRDSQMIVMHFLNKVHFNAPMNPLELEMYHQIKNVIGVNPSFYEYIFMVDADTTVDEMSLNRLVSAMMHDKKIIGVCGETSIANAKQSIVTMSQVYEYFISHHLAKAFESLFGSITCLPGCFSMYRLRSPDTHKPLFISNGIIQDYSENRVDTLHLKNLLHLGEDRYLTTLVLKHFNDYKTKFVRDAYAQTVAPDSASVLLSQRRRWINSTIHNLAELVFLDQLCGFCCFSMRFIVFIDLLSTIIAPVTVAYIVYLVYLIVKEGSSIPTLSIIMLAAIYGLQALIFVFRLRWDMIAWMVFYILAIPYFSFFLPLYSFWKMDDFSWGSTRLVVGEKGKKIVIHDEGKFDPRSIPLKSWNDYENELWDQESVHSGSYMPPNKGEYDSRPGSAYGYDNYETRSRIISPSGSYGDLRGQSRMGSTYNGVGMGVPVPQLPYHQSQNQSHRDLMGSPMNSTSHLPLTGNESNIFGENKSLYSQHPLAMDQRSLYANSMYNQSQLNQPQYQGMPYQHQLDHRGSSYSLGGNGMNMNMGMGMQPMQGGNNMIGLDPRISSYSTYNPPPPEQRQQFAEPHQRSSPVPQSHSRPVSNFLSEVPLPFDSSNSNSNSNAGGMGISLGPQGIPESQLESSIRNICKNSDLDTLTKKMVRKQLEDEYQVNLSTRKDSINRIIEMVLAGMFITFSFVLLSFRGILT</sequence>
<dbReference type="PROSITE" id="PS51998">
    <property type="entry name" value="DEK_C"/>
    <property type="match status" value="1"/>
</dbReference>
<evidence type="ECO:0000313" key="22">
    <source>
        <dbReference type="EMBL" id="WRT65066.1"/>
    </source>
</evidence>
<keyword evidence="3" id="KW-1003">Cell membrane</keyword>
<comment type="subcellular location">
    <subcellularLocation>
        <location evidence="1">Cell membrane</location>
        <topology evidence="1">Multi-pass membrane protein</topology>
    </subcellularLocation>
</comment>
<evidence type="ECO:0000313" key="23">
    <source>
        <dbReference type="Proteomes" id="UP001329825"/>
    </source>
</evidence>
<dbReference type="EC" id="2.4.1.16" evidence="2"/>
<evidence type="ECO:0000256" key="2">
    <source>
        <dbReference type="ARBA" id="ARBA00012543"/>
    </source>
</evidence>
<feature type="transmembrane region" description="Helical" evidence="18">
    <location>
        <begin position="933"/>
        <end position="952"/>
    </location>
</feature>
<keyword evidence="7 16" id="KW-0547">Nucleotide-binding</keyword>
<dbReference type="Gene3D" id="1.10.10.820">
    <property type="match status" value="1"/>
</dbReference>
<feature type="transmembrane region" description="Helical" evidence="18">
    <location>
        <begin position="1639"/>
        <end position="1656"/>
    </location>
</feature>
<evidence type="ECO:0000259" key="20">
    <source>
        <dbReference type="PROSITE" id="PS51456"/>
    </source>
</evidence>
<evidence type="ECO:0000256" key="14">
    <source>
        <dbReference type="ARBA" id="ARBA00023203"/>
    </source>
</evidence>
<evidence type="ECO:0000256" key="13">
    <source>
        <dbReference type="ARBA" id="ARBA00023180"/>
    </source>
</evidence>
<dbReference type="SUPFAM" id="SSF55856">
    <property type="entry name" value="Cytochrome b5-like heme/steroid binding domain"/>
    <property type="match status" value="1"/>
</dbReference>
<dbReference type="Gene3D" id="1.20.120.720">
    <property type="entry name" value="Myosin VI head, motor domain, U50 subdomain"/>
    <property type="match status" value="1"/>
</dbReference>
<evidence type="ECO:0000259" key="21">
    <source>
        <dbReference type="PROSITE" id="PS51998"/>
    </source>
</evidence>
<keyword evidence="5" id="KW-0808">Transferase</keyword>
<keyword evidence="11 18" id="KW-0472">Membrane</keyword>
<feature type="domain" description="Cytochrome b5 heme-binding" evidence="19">
    <location>
        <begin position="996"/>
        <end position="1058"/>
    </location>
</feature>
<gene>
    <name evidence="22" type="ORF">IL334_002008</name>
</gene>
<feature type="domain" description="Myosin motor" evidence="20">
    <location>
        <begin position="25"/>
        <end position="789"/>
    </location>
</feature>
<evidence type="ECO:0000256" key="18">
    <source>
        <dbReference type="SAM" id="Phobius"/>
    </source>
</evidence>
<keyword evidence="23" id="KW-1185">Reference proteome</keyword>
<keyword evidence="13" id="KW-0325">Glycoprotein</keyword>
<feature type="transmembrane region" description="Helical" evidence="18">
    <location>
        <begin position="973"/>
        <end position="992"/>
    </location>
</feature>
<feature type="transmembrane region" description="Helical" evidence="18">
    <location>
        <begin position="2065"/>
        <end position="2085"/>
    </location>
</feature>
<feature type="transmembrane region" description="Helical" evidence="18">
    <location>
        <begin position="1663"/>
        <end position="1683"/>
    </location>
</feature>
<evidence type="ECO:0000256" key="15">
    <source>
        <dbReference type="ARBA" id="ARBA00048014"/>
    </source>
</evidence>
<evidence type="ECO:0000256" key="17">
    <source>
        <dbReference type="SAM" id="MobiDB-lite"/>
    </source>
</evidence>
<evidence type="ECO:0000259" key="19">
    <source>
        <dbReference type="PROSITE" id="PS50255"/>
    </source>
</evidence>
<keyword evidence="8 16" id="KW-0067">ATP-binding</keyword>
<dbReference type="Gene3D" id="3.10.120.10">
    <property type="entry name" value="Cytochrome b5-like heme/steroid binding domain"/>
    <property type="match status" value="2"/>
</dbReference>
<dbReference type="PRINTS" id="PR00193">
    <property type="entry name" value="MYOSINHEAVY"/>
</dbReference>
<evidence type="ECO:0000256" key="8">
    <source>
        <dbReference type="ARBA" id="ARBA00022840"/>
    </source>
</evidence>
<keyword evidence="6 18" id="KW-0812">Transmembrane</keyword>
<dbReference type="SUPFAM" id="SSF53448">
    <property type="entry name" value="Nucleotide-diphospho-sugar transferases"/>
    <property type="match status" value="1"/>
</dbReference>
<evidence type="ECO:0000256" key="16">
    <source>
        <dbReference type="PROSITE-ProRule" id="PRU00782"/>
    </source>
</evidence>
<evidence type="ECO:0000256" key="4">
    <source>
        <dbReference type="ARBA" id="ARBA00022676"/>
    </source>
</evidence>
<feature type="transmembrane region" description="Helical" evidence="18">
    <location>
        <begin position="1240"/>
        <end position="1264"/>
    </location>
</feature>
<dbReference type="InterPro" id="IPR001609">
    <property type="entry name" value="Myosin_head_motor_dom-like"/>
</dbReference>
<dbReference type="PROSITE" id="PS51456">
    <property type="entry name" value="MYOSIN_MOTOR"/>
    <property type="match status" value="1"/>
</dbReference>
<evidence type="ECO:0000256" key="10">
    <source>
        <dbReference type="ARBA" id="ARBA00023123"/>
    </source>
</evidence>
<dbReference type="Pfam" id="PF03142">
    <property type="entry name" value="Chitin_synth_2"/>
    <property type="match status" value="1"/>
</dbReference>
<dbReference type="Gene3D" id="3.40.850.10">
    <property type="entry name" value="Kinesin motor domain"/>
    <property type="match status" value="1"/>
</dbReference>
<dbReference type="SUPFAM" id="SSF52540">
    <property type="entry name" value="P-loop containing nucleoside triphosphate hydrolases"/>
    <property type="match status" value="1"/>
</dbReference>
<evidence type="ECO:0000256" key="7">
    <source>
        <dbReference type="ARBA" id="ARBA00022741"/>
    </source>
</evidence>
<organism evidence="22 23">
    <name type="scientific">Kwoniella shivajii</name>
    <dbReference type="NCBI Taxonomy" id="564305"/>
    <lineage>
        <taxon>Eukaryota</taxon>
        <taxon>Fungi</taxon>
        <taxon>Dikarya</taxon>
        <taxon>Basidiomycota</taxon>
        <taxon>Agaricomycotina</taxon>
        <taxon>Tremellomycetes</taxon>
        <taxon>Tremellales</taxon>
        <taxon>Cryptococcaceae</taxon>
        <taxon>Kwoniella</taxon>
    </lineage>
</organism>
<dbReference type="Pfam" id="PF08766">
    <property type="entry name" value="DEK_C"/>
    <property type="match status" value="1"/>
</dbReference>
<evidence type="ECO:0000256" key="9">
    <source>
        <dbReference type="ARBA" id="ARBA00022989"/>
    </source>
</evidence>
<evidence type="ECO:0000256" key="3">
    <source>
        <dbReference type="ARBA" id="ARBA00022475"/>
    </source>
</evidence>
<evidence type="ECO:0000256" key="6">
    <source>
        <dbReference type="ARBA" id="ARBA00022692"/>
    </source>
</evidence>
<evidence type="ECO:0000256" key="12">
    <source>
        <dbReference type="ARBA" id="ARBA00023175"/>
    </source>
</evidence>
<evidence type="ECO:0000256" key="1">
    <source>
        <dbReference type="ARBA" id="ARBA00004651"/>
    </source>
</evidence>
<feature type="region of interest" description="Disordered" evidence="17">
    <location>
        <begin position="1935"/>
        <end position="2014"/>
    </location>
</feature>
<dbReference type="InterPro" id="IPR004835">
    <property type="entry name" value="Chitin_synth"/>
</dbReference>
<evidence type="ECO:0000256" key="5">
    <source>
        <dbReference type="ARBA" id="ARBA00022679"/>
    </source>
</evidence>
<dbReference type="InterPro" id="IPR036961">
    <property type="entry name" value="Kinesin_motor_dom_sf"/>
</dbReference>
<dbReference type="Pfam" id="PF00063">
    <property type="entry name" value="Myosin_head"/>
    <property type="match status" value="1"/>
</dbReference>
<dbReference type="InterPro" id="IPR027417">
    <property type="entry name" value="P-loop_NTPase"/>
</dbReference>
<keyword evidence="12 16" id="KW-0505">Motor protein</keyword>
<comment type="similarity">
    <text evidence="16">Belongs to the TRAFAC class myosin-kinesin ATPase superfamily. Myosin family.</text>
</comment>
<dbReference type="PANTHER" id="PTHR22914:SF45">
    <property type="entry name" value="CHITIN SYNTHASE"/>
    <property type="match status" value="1"/>
</dbReference>
<protein>
    <recommendedName>
        <fullName evidence="2">chitin synthase</fullName>
        <ecNumber evidence="2">2.4.1.16</ecNumber>
    </recommendedName>
</protein>
<accession>A0ABZ1CTJ0</accession>
<dbReference type="SMART" id="SM00242">
    <property type="entry name" value="MYSc"/>
    <property type="match status" value="1"/>
</dbReference>
<feature type="binding site" evidence="16">
    <location>
        <begin position="137"/>
        <end position="144"/>
    </location>
    <ligand>
        <name>ATP</name>
        <dbReference type="ChEBI" id="CHEBI:30616"/>
    </ligand>
</feature>
<dbReference type="EMBL" id="CP141882">
    <property type="protein sequence ID" value="WRT65066.1"/>
    <property type="molecule type" value="Genomic_DNA"/>
</dbReference>
<dbReference type="PROSITE" id="PS50255">
    <property type="entry name" value="CYTOCHROME_B5_2"/>
    <property type="match status" value="1"/>
</dbReference>
<dbReference type="CDD" id="cd14879">
    <property type="entry name" value="MYSc_Myo17"/>
    <property type="match status" value="1"/>
</dbReference>
<feature type="compositionally biased region" description="Acidic residues" evidence="17">
    <location>
        <begin position="633"/>
        <end position="643"/>
    </location>
</feature>
<feature type="compositionally biased region" description="Polar residues" evidence="17">
    <location>
        <begin position="1968"/>
        <end position="1984"/>
    </location>
</feature>
<dbReference type="Gene3D" id="1.20.58.530">
    <property type="match status" value="1"/>
</dbReference>
<keyword evidence="4" id="KW-0328">Glycosyltransferase</keyword>
<dbReference type="RefSeq" id="XP_062789806.1">
    <property type="nucleotide sequence ID" value="XM_062933755.1"/>
</dbReference>
<dbReference type="Gene3D" id="1.10.10.60">
    <property type="entry name" value="Homeodomain-like"/>
    <property type="match status" value="1"/>
</dbReference>
<feature type="domain" description="DEK-C" evidence="21">
    <location>
        <begin position="2013"/>
        <end position="2068"/>
    </location>
</feature>
<evidence type="ECO:0000256" key="11">
    <source>
        <dbReference type="ARBA" id="ARBA00023136"/>
    </source>
</evidence>
<dbReference type="SMART" id="SM01117">
    <property type="entry name" value="Cyt-b5"/>
    <property type="match status" value="2"/>
</dbReference>
<dbReference type="GeneID" id="87954139"/>
<proteinExistence type="inferred from homology"/>
<feature type="transmembrane region" description="Helical" evidence="18">
    <location>
        <begin position="1689"/>
        <end position="1710"/>
    </location>
</feature>
<feature type="region of interest" description="Disordered" evidence="17">
    <location>
        <begin position="614"/>
        <end position="649"/>
    </location>
</feature>
<dbReference type="InterPro" id="IPR036400">
    <property type="entry name" value="Cyt_B5-like_heme/steroid_sf"/>
</dbReference>
<dbReference type="CDD" id="cd04190">
    <property type="entry name" value="Chitin_synth_C"/>
    <property type="match status" value="1"/>
</dbReference>
<dbReference type="InterPro" id="IPR036037">
    <property type="entry name" value="MYSc_Myo17"/>
</dbReference>
<dbReference type="SUPFAM" id="SSF109715">
    <property type="entry name" value="DEK C-terminal domain"/>
    <property type="match status" value="1"/>
</dbReference>
<reference evidence="22 23" key="1">
    <citation type="submission" date="2024-01" db="EMBL/GenBank/DDBJ databases">
        <title>Comparative genomics of Cryptococcus and Kwoniella reveals pathogenesis evolution and contrasting modes of karyotype evolution via chromosome fusion or intercentromeric recombination.</title>
        <authorList>
            <person name="Coelho M.A."/>
            <person name="David-Palma M."/>
            <person name="Shea T."/>
            <person name="Bowers K."/>
            <person name="McGinley-Smith S."/>
            <person name="Mohammad A.W."/>
            <person name="Gnirke A."/>
            <person name="Yurkov A.M."/>
            <person name="Nowrousian M."/>
            <person name="Sun S."/>
            <person name="Cuomo C.A."/>
            <person name="Heitman J."/>
        </authorList>
    </citation>
    <scope>NUCLEOTIDE SEQUENCE [LARGE SCALE GENOMIC DNA]</scope>
    <source>
        <strain evidence="22">CBS 11374</strain>
    </source>
</reference>
<keyword evidence="14 16" id="KW-0009">Actin-binding</keyword>
<dbReference type="InterPro" id="IPR014876">
    <property type="entry name" value="DEK_C"/>
</dbReference>
<dbReference type="PANTHER" id="PTHR22914">
    <property type="entry name" value="CHITIN SYNTHASE"/>
    <property type="match status" value="1"/>
</dbReference>
<feature type="region of interest" description="Actin-binding" evidence="16">
    <location>
        <begin position="667"/>
        <end position="689"/>
    </location>
</feature>
<dbReference type="InterPro" id="IPR001199">
    <property type="entry name" value="Cyt_B5-like_heme/steroid-bd"/>
</dbReference>
<keyword evidence="9 18" id="KW-1133">Transmembrane helix</keyword>
<dbReference type="InterPro" id="IPR029044">
    <property type="entry name" value="Nucleotide-diphossugar_trans"/>
</dbReference>
<name>A0ABZ1CTJ0_9TREE</name>
<comment type="catalytic activity">
    <reaction evidence="15">
        <text>[(1-&gt;4)-N-acetyl-beta-D-glucosaminyl](n) + UDP-N-acetyl-alpha-D-glucosamine = [(1-&gt;4)-N-acetyl-beta-D-glucosaminyl](n+1) + UDP + H(+)</text>
        <dbReference type="Rhea" id="RHEA:16637"/>
        <dbReference type="Rhea" id="RHEA-COMP:9593"/>
        <dbReference type="Rhea" id="RHEA-COMP:9595"/>
        <dbReference type="ChEBI" id="CHEBI:15378"/>
        <dbReference type="ChEBI" id="CHEBI:17029"/>
        <dbReference type="ChEBI" id="CHEBI:57705"/>
        <dbReference type="ChEBI" id="CHEBI:58223"/>
        <dbReference type="EC" id="2.4.1.16"/>
    </reaction>
</comment>
<keyword evidence="10 16" id="KW-0518">Myosin</keyword>
<dbReference type="Proteomes" id="UP001329825">
    <property type="component" value="Chromosome 2"/>
</dbReference>
<dbReference type="Pfam" id="PF00173">
    <property type="entry name" value="Cyt-b5"/>
    <property type="match status" value="1"/>
</dbReference>